<comment type="subunit">
    <text evidence="5">Homohexamer.</text>
</comment>
<evidence type="ECO:0000256" key="12">
    <source>
        <dbReference type="PIRNR" id="PIRNR006107"/>
    </source>
</evidence>
<dbReference type="Pfam" id="PF01515">
    <property type="entry name" value="PTA_PTB"/>
    <property type="match status" value="1"/>
</dbReference>
<keyword evidence="9 12" id="KW-0808">Transferase</keyword>
<dbReference type="SUPFAM" id="SSF53659">
    <property type="entry name" value="Isocitrate/Isopropylmalate dehydrogenase-like"/>
    <property type="match status" value="1"/>
</dbReference>
<dbReference type="PANTHER" id="PTHR43356:SF3">
    <property type="entry name" value="PHOSPHATE ACETYLTRANSFERASE"/>
    <property type="match status" value="1"/>
</dbReference>
<dbReference type="Gene3D" id="3.40.50.300">
    <property type="entry name" value="P-loop containing nucleotide triphosphate hydrolases"/>
    <property type="match status" value="1"/>
</dbReference>
<dbReference type="InterPro" id="IPR002505">
    <property type="entry name" value="PTA_PTB"/>
</dbReference>
<comment type="subcellular location">
    <subcellularLocation>
        <location evidence="1 12">Cytoplasm</location>
    </subcellularLocation>
</comment>
<dbReference type="InterPro" id="IPR004614">
    <property type="entry name" value="P_AcTrfase"/>
</dbReference>
<dbReference type="UniPathway" id="UPA00340">
    <property type="reaction ID" value="UER00459"/>
</dbReference>
<comment type="function">
    <text evidence="12">Involved in acetate metabolism.</text>
</comment>
<evidence type="ECO:0000313" key="16">
    <source>
        <dbReference type="Proteomes" id="UP000559010"/>
    </source>
</evidence>
<dbReference type="InterPro" id="IPR027417">
    <property type="entry name" value="P-loop_NTPase"/>
</dbReference>
<comment type="domain">
    <text evidence="12">The N-terminal region seems to be important for proper quaternary structure. The C-terminal region contains the substrate-binding site.</text>
</comment>
<evidence type="ECO:0000256" key="1">
    <source>
        <dbReference type="ARBA" id="ARBA00004496"/>
    </source>
</evidence>
<dbReference type="NCBIfam" id="NF007233">
    <property type="entry name" value="PRK09653.1"/>
    <property type="match status" value="1"/>
</dbReference>
<keyword evidence="8 12" id="KW-0963">Cytoplasm</keyword>
<dbReference type="PANTHER" id="PTHR43356">
    <property type="entry name" value="PHOSPHATE ACETYLTRANSFERASE"/>
    <property type="match status" value="1"/>
</dbReference>
<reference evidence="15 16" key="1">
    <citation type="submission" date="2020-04" db="EMBL/GenBank/DDBJ databases">
        <title>Flammeovirgaceae bacterium KN852 isolated from deep sea.</title>
        <authorList>
            <person name="Zhang D.-C."/>
        </authorList>
    </citation>
    <scope>NUCLEOTIDE SEQUENCE [LARGE SCALE GENOMIC DNA]</scope>
    <source>
        <strain evidence="15 16">KN852</strain>
    </source>
</reference>
<evidence type="ECO:0000256" key="7">
    <source>
        <dbReference type="ARBA" id="ARBA00021528"/>
    </source>
</evidence>
<dbReference type="Gene3D" id="3.40.50.10950">
    <property type="match status" value="1"/>
</dbReference>
<dbReference type="NCBIfam" id="TIGR00651">
    <property type="entry name" value="pta"/>
    <property type="match status" value="1"/>
</dbReference>
<dbReference type="GO" id="GO:0008959">
    <property type="term" value="F:phosphate acetyltransferase activity"/>
    <property type="evidence" value="ECO:0007669"/>
    <property type="project" value="UniProtKB-EC"/>
</dbReference>
<comment type="pathway">
    <text evidence="2 12">Metabolic intermediate biosynthesis; acetyl-CoA biosynthesis; acetyl-CoA from acetate: step 2/2.</text>
</comment>
<evidence type="ECO:0000256" key="11">
    <source>
        <dbReference type="ARBA" id="ARBA00031108"/>
    </source>
</evidence>
<dbReference type="Gene3D" id="3.40.1390.20">
    <property type="entry name" value="HprK N-terminal domain-like"/>
    <property type="match status" value="1"/>
</dbReference>
<dbReference type="InterPro" id="IPR028979">
    <property type="entry name" value="Ser_kin/Pase_Hpr-like_N_sf"/>
</dbReference>
<evidence type="ECO:0000313" key="15">
    <source>
        <dbReference type="EMBL" id="NMM50023.1"/>
    </source>
</evidence>
<protein>
    <recommendedName>
        <fullName evidence="7 12">Phosphate acetyltransferase</fullName>
        <ecNumber evidence="6 12">2.3.1.8</ecNumber>
    </recommendedName>
    <alternativeName>
        <fullName evidence="11 12">Phosphotransacetylase</fullName>
    </alternativeName>
</protein>
<sequence length="698" mass="77129">MAGSIYLTTSESGCGKSLVLLGISEILLRKTNKIGIFRPFISRRGEIRDKNIELILKHFNLQLNYEDTYAFYLDEGLRLIQEGKKDWVIEKVIEKFKAIEEKCDFVICEGSDFSVDSVSFEFDINATLAKNLGCPVMVVGKGTGRNLEETLNPLFLAYDSFINKGCRVMGVIINKVSDQNLQPLLDTLNNRIPDESIIKAVIPNNRILESPTLREIAEQLNAEVLYGEERLENQAYNITTAAMQVQNVLPRLVENSLVITPGDRADVILGVLQAHASVNYPPLAGILLSTGFKPDHAIDNLLRGISQIIPILSVKTNTYETVSNYNKIHSYITHDNALKIKTSMSIFEKYIDTDKLEKELSDIRSEGLTPKMFEYQLTQKAKSQRKRIVLPEGDDPRVLKAAAILSERDIVDLILVGDEDELRQKANKLSISLDFNKVLVTNPKINSKTPQYINKIVELRQHKGVNHDMAKDLINDVSYFATMMVLEGDADGMVSGAVHTTQHTIRPALQLIKTKPEYNVVSSVFFMSLADRVLVYGDCAVNPNPNAEELAEIAIASAETSRNFGIEPKVAMLSYSSGDSGKGEEVEKVRKATEIVKSKVPDLAIDGPIQYDAAVDTSVGAKKLPGSPVAGKATVLIFPDLNTGNNTYKAVQRETGAIAIGPVLQGLNKPVNDLSRGCKVDDIVNTVIITAIQSQDYK</sequence>
<dbReference type="InterPro" id="IPR016475">
    <property type="entry name" value="P-Actrans_bac"/>
</dbReference>
<comment type="catalytic activity">
    <reaction evidence="12">
        <text>acetyl-CoA + phosphate = acetyl phosphate + CoA</text>
        <dbReference type="Rhea" id="RHEA:19521"/>
        <dbReference type="ChEBI" id="CHEBI:22191"/>
        <dbReference type="ChEBI" id="CHEBI:43474"/>
        <dbReference type="ChEBI" id="CHEBI:57287"/>
        <dbReference type="ChEBI" id="CHEBI:57288"/>
        <dbReference type="EC" id="2.3.1.8"/>
    </reaction>
</comment>
<dbReference type="AlphaFoldDB" id="A0A848IZQ1"/>
<evidence type="ECO:0000256" key="3">
    <source>
        <dbReference type="ARBA" id="ARBA00008756"/>
    </source>
</evidence>
<dbReference type="NCBIfam" id="NF004167">
    <property type="entry name" value="PRK05632.1"/>
    <property type="match status" value="1"/>
</dbReference>
<dbReference type="CDD" id="cd03109">
    <property type="entry name" value="DTBS"/>
    <property type="match status" value="1"/>
</dbReference>
<comment type="similarity">
    <text evidence="4 12">In the N-terminal section; belongs to the CobB/CobQ family.</text>
</comment>
<gene>
    <name evidence="15" type="primary">pta</name>
    <name evidence="15" type="ORF">HH304_16570</name>
</gene>
<dbReference type="Gene3D" id="3.40.50.10750">
    <property type="entry name" value="Isocitrate/Isopropylmalate dehydrogenase-like"/>
    <property type="match status" value="1"/>
</dbReference>
<evidence type="ECO:0000259" key="13">
    <source>
        <dbReference type="Pfam" id="PF01515"/>
    </source>
</evidence>
<evidence type="ECO:0000256" key="2">
    <source>
        <dbReference type="ARBA" id="ARBA00004989"/>
    </source>
</evidence>
<feature type="domain" description="Phosphate acetyl/butaryl transferase" evidence="13">
    <location>
        <begin position="372"/>
        <end position="691"/>
    </location>
</feature>
<proteinExistence type="inferred from homology"/>
<keyword evidence="16" id="KW-1185">Reference proteome</keyword>
<keyword evidence="10 12" id="KW-0012">Acyltransferase</keyword>
<dbReference type="InterPro" id="IPR042113">
    <property type="entry name" value="P_AcTrfase_dom1"/>
</dbReference>
<dbReference type="Proteomes" id="UP000559010">
    <property type="component" value="Unassembled WGS sequence"/>
</dbReference>
<evidence type="ECO:0000256" key="4">
    <source>
        <dbReference type="ARBA" id="ARBA00009786"/>
    </source>
</evidence>
<evidence type="ECO:0000256" key="9">
    <source>
        <dbReference type="ARBA" id="ARBA00022679"/>
    </source>
</evidence>
<organism evidence="15 16">
    <name type="scientific">Marinigracilibium pacificum</name>
    <dbReference type="NCBI Taxonomy" id="2729599"/>
    <lineage>
        <taxon>Bacteria</taxon>
        <taxon>Pseudomonadati</taxon>
        <taxon>Bacteroidota</taxon>
        <taxon>Cytophagia</taxon>
        <taxon>Cytophagales</taxon>
        <taxon>Flammeovirgaceae</taxon>
        <taxon>Marinigracilibium</taxon>
    </lineage>
</organism>
<dbReference type="EMBL" id="JABBNU010000010">
    <property type="protein sequence ID" value="NMM50023.1"/>
    <property type="molecule type" value="Genomic_DNA"/>
</dbReference>
<dbReference type="Pfam" id="PF07085">
    <property type="entry name" value="DRTGG"/>
    <property type="match status" value="1"/>
</dbReference>
<accession>A0A848IZQ1</accession>
<dbReference type="Pfam" id="PF13500">
    <property type="entry name" value="AAA_26"/>
    <property type="match status" value="1"/>
</dbReference>
<dbReference type="PIRSF" id="PIRSF006107">
    <property type="entry name" value="PhpActrans_proteobac"/>
    <property type="match status" value="1"/>
</dbReference>
<evidence type="ECO:0000256" key="10">
    <source>
        <dbReference type="ARBA" id="ARBA00023315"/>
    </source>
</evidence>
<evidence type="ECO:0000256" key="8">
    <source>
        <dbReference type="ARBA" id="ARBA00022490"/>
    </source>
</evidence>
<dbReference type="InterPro" id="IPR010766">
    <property type="entry name" value="DRTGG"/>
</dbReference>
<dbReference type="SUPFAM" id="SSF52540">
    <property type="entry name" value="P-loop containing nucleoside triphosphate hydrolases"/>
    <property type="match status" value="1"/>
</dbReference>
<dbReference type="SUPFAM" id="SSF75138">
    <property type="entry name" value="HprK N-terminal domain-like"/>
    <property type="match status" value="1"/>
</dbReference>
<feature type="domain" description="DRTGG" evidence="14">
    <location>
        <begin position="215"/>
        <end position="327"/>
    </location>
</feature>
<evidence type="ECO:0000259" key="14">
    <source>
        <dbReference type="Pfam" id="PF07085"/>
    </source>
</evidence>
<dbReference type="RefSeq" id="WP_169684060.1">
    <property type="nucleotide sequence ID" value="NZ_JABBNU010000010.1"/>
</dbReference>
<evidence type="ECO:0000256" key="6">
    <source>
        <dbReference type="ARBA" id="ARBA00012707"/>
    </source>
</evidence>
<dbReference type="EC" id="2.3.1.8" evidence="6 12"/>
<dbReference type="FunFam" id="3.40.50.10750:FF:000001">
    <property type="entry name" value="Phosphate acetyltransferase"/>
    <property type="match status" value="1"/>
</dbReference>
<comment type="caution">
    <text evidence="15">The sequence shown here is derived from an EMBL/GenBank/DDBJ whole genome shotgun (WGS) entry which is preliminary data.</text>
</comment>
<dbReference type="InterPro" id="IPR042112">
    <property type="entry name" value="P_AcTrfase_dom2"/>
</dbReference>
<name>A0A848IZQ1_9BACT</name>
<dbReference type="GO" id="GO:0005737">
    <property type="term" value="C:cytoplasm"/>
    <property type="evidence" value="ECO:0007669"/>
    <property type="project" value="UniProtKB-SubCell"/>
</dbReference>
<comment type="similarity">
    <text evidence="3 12">In the C-terminal section; belongs to the phosphate acetyltransferase and butyryltransferase family.</text>
</comment>
<dbReference type="InterPro" id="IPR050500">
    <property type="entry name" value="Phos_Acetyltrans/Butyryltrans"/>
</dbReference>
<dbReference type="GO" id="GO:0006085">
    <property type="term" value="P:acetyl-CoA biosynthetic process"/>
    <property type="evidence" value="ECO:0007669"/>
    <property type="project" value="UniProtKB-UniPathway"/>
</dbReference>
<evidence type="ECO:0000256" key="5">
    <source>
        <dbReference type="ARBA" id="ARBA00011643"/>
    </source>
</evidence>